<dbReference type="Proteomes" id="UP001601444">
    <property type="component" value="Unassembled WGS sequence"/>
</dbReference>
<reference evidence="1 2" key="1">
    <citation type="submission" date="2024-10" db="EMBL/GenBank/DDBJ databases">
        <title>The Natural Products Discovery Center: Release of the First 8490 Sequenced Strains for Exploring Actinobacteria Biosynthetic Diversity.</title>
        <authorList>
            <person name="Kalkreuter E."/>
            <person name="Kautsar S.A."/>
            <person name="Yang D."/>
            <person name="Bader C.D."/>
            <person name="Teijaro C.N."/>
            <person name="Fluegel L."/>
            <person name="Davis C.M."/>
            <person name="Simpson J.R."/>
            <person name="Lauterbach L."/>
            <person name="Steele A.D."/>
            <person name="Gui C."/>
            <person name="Meng S."/>
            <person name="Li G."/>
            <person name="Viehrig K."/>
            <person name="Ye F."/>
            <person name="Su P."/>
            <person name="Kiefer A.F."/>
            <person name="Nichols A."/>
            <person name="Cepeda A.J."/>
            <person name="Yan W."/>
            <person name="Fan B."/>
            <person name="Jiang Y."/>
            <person name="Adhikari A."/>
            <person name="Zheng C.-J."/>
            <person name="Schuster L."/>
            <person name="Cowan T.M."/>
            <person name="Smanski M.J."/>
            <person name="Chevrette M.G."/>
            <person name="De Carvalho L.P.S."/>
            <person name="Shen B."/>
        </authorList>
    </citation>
    <scope>NUCLEOTIDE SEQUENCE [LARGE SCALE GENOMIC DNA]</scope>
    <source>
        <strain evidence="1 2">NPDC004045</strain>
    </source>
</reference>
<organism evidence="1 2">
    <name type="scientific">Nocardia thailandica</name>
    <dbReference type="NCBI Taxonomy" id="257275"/>
    <lineage>
        <taxon>Bacteria</taxon>
        <taxon>Bacillati</taxon>
        <taxon>Actinomycetota</taxon>
        <taxon>Actinomycetes</taxon>
        <taxon>Mycobacteriales</taxon>
        <taxon>Nocardiaceae</taxon>
        <taxon>Nocardia</taxon>
    </lineage>
</organism>
<keyword evidence="2" id="KW-1185">Reference proteome</keyword>
<name>A0ABW6PHG7_9NOCA</name>
<dbReference type="RefSeq" id="WP_387698839.1">
    <property type="nucleotide sequence ID" value="NZ_JBIAMX010000001.1"/>
</dbReference>
<dbReference type="EMBL" id="JBIAMX010000001">
    <property type="protein sequence ID" value="MFF0541738.1"/>
    <property type="molecule type" value="Genomic_DNA"/>
</dbReference>
<comment type="caution">
    <text evidence="1">The sequence shown here is derived from an EMBL/GenBank/DDBJ whole genome shotgun (WGS) entry which is preliminary data.</text>
</comment>
<evidence type="ECO:0000313" key="1">
    <source>
        <dbReference type="EMBL" id="MFF0541738.1"/>
    </source>
</evidence>
<proteinExistence type="predicted"/>
<protein>
    <submittedName>
        <fullName evidence="1">Uncharacterized protein</fullName>
    </submittedName>
</protein>
<gene>
    <name evidence="1" type="ORF">ACFYTF_02770</name>
</gene>
<accession>A0ABW6PHG7</accession>
<sequence>MSRLICDDVRVINWDDKVASQATGIVAMDDFKALPRTGPGRWAQPYEGVTLYTNDDKVLFPLSDGTPAADGARSLLIHALDKAYKAGETSTQAFERLCNGAPVTTGDLSELPGTY</sequence>
<evidence type="ECO:0000313" key="2">
    <source>
        <dbReference type="Proteomes" id="UP001601444"/>
    </source>
</evidence>